<dbReference type="Pfam" id="PF03602">
    <property type="entry name" value="Cons_hypoth95"/>
    <property type="match status" value="1"/>
</dbReference>
<dbReference type="EMBL" id="CP079216">
    <property type="protein sequence ID" value="QXT63826.1"/>
    <property type="molecule type" value="Genomic_DNA"/>
</dbReference>
<dbReference type="InterPro" id="IPR002052">
    <property type="entry name" value="DNA_methylase_N6_adenine_CS"/>
</dbReference>
<gene>
    <name evidence="3" type="primary">rsmD</name>
    <name evidence="3" type="ORF">KDB89_04990</name>
</gene>
<protein>
    <submittedName>
        <fullName evidence="3">16S rRNA (Guanine(966)-N(2))-methyltransferase RsmD</fullName>
        <ecNumber evidence="3">2.1.1.171</ecNumber>
    </submittedName>
</protein>
<proteinExistence type="predicted"/>
<keyword evidence="4" id="KW-1185">Reference proteome</keyword>
<reference evidence="3 4" key="1">
    <citation type="submission" date="2021-07" db="EMBL/GenBank/DDBJ databases">
        <title>complete genome sequencing of Tessaracoccus sp.J1M15.</title>
        <authorList>
            <person name="Bae J.-W."/>
            <person name="Kim D.-y."/>
        </authorList>
    </citation>
    <scope>NUCLEOTIDE SEQUENCE [LARGE SCALE GENOMIC DNA]</scope>
    <source>
        <strain evidence="3 4">J1M15</strain>
    </source>
</reference>
<dbReference type="CDD" id="cd02440">
    <property type="entry name" value="AdoMet_MTases"/>
    <property type="match status" value="1"/>
</dbReference>
<name>A0ABX8SKB7_9ACTN</name>
<evidence type="ECO:0000313" key="3">
    <source>
        <dbReference type="EMBL" id="QXT63826.1"/>
    </source>
</evidence>
<evidence type="ECO:0000256" key="1">
    <source>
        <dbReference type="ARBA" id="ARBA00022603"/>
    </source>
</evidence>
<keyword evidence="2 3" id="KW-0808">Transferase</keyword>
<accession>A0ABX8SKB7</accession>
<dbReference type="EC" id="2.1.1.171" evidence="3"/>
<dbReference type="PIRSF" id="PIRSF004553">
    <property type="entry name" value="CHP00095"/>
    <property type="match status" value="1"/>
</dbReference>
<dbReference type="PANTHER" id="PTHR43542:SF1">
    <property type="entry name" value="METHYLTRANSFERASE"/>
    <property type="match status" value="1"/>
</dbReference>
<evidence type="ECO:0000313" key="4">
    <source>
        <dbReference type="Proteomes" id="UP000824504"/>
    </source>
</evidence>
<sequence length="191" mass="20118">MSRIIAGRAKGRRLAAPKGANTRPTTDRTREALFSALASWFDAADAAAEEQLAGYSMLDLFAGTGAVGLEAASRGASPVVLVEADRPTAKLIAANAASAGLQADVRTGKAETFAAAPGRSFDLIFIDPPYAVPTEQVEALLAQLADGAVAPRGLVVVERSVRDREPAWPPAFTETWRRDYGETCLLFGTVD</sequence>
<dbReference type="RefSeq" id="WP_219083753.1">
    <property type="nucleotide sequence ID" value="NZ_CP079216.1"/>
</dbReference>
<dbReference type="PROSITE" id="PS00092">
    <property type="entry name" value="N6_MTASE"/>
    <property type="match status" value="1"/>
</dbReference>
<dbReference type="NCBIfam" id="TIGR00095">
    <property type="entry name" value="16S rRNA (guanine(966)-N(2))-methyltransferase RsmD"/>
    <property type="match status" value="1"/>
</dbReference>
<keyword evidence="1 3" id="KW-0489">Methyltransferase</keyword>
<organism evidence="3 4">
    <name type="scientific">Tessaracoccus palaemonis</name>
    <dbReference type="NCBI Taxonomy" id="2829499"/>
    <lineage>
        <taxon>Bacteria</taxon>
        <taxon>Bacillati</taxon>
        <taxon>Actinomycetota</taxon>
        <taxon>Actinomycetes</taxon>
        <taxon>Propionibacteriales</taxon>
        <taxon>Propionibacteriaceae</taxon>
        <taxon>Tessaracoccus</taxon>
    </lineage>
</organism>
<evidence type="ECO:0000256" key="2">
    <source>
        <dbReference type="ARBA" id="ARBA00022679"/>
    </source>
</evidence>
<dbReference type="InterPro" id="IPR004398">
    <property type="entry name" value="RNA_MeTrfase_RsmD"/>
</dbReference>
<dbReference type="PANTHER" id="PTHR43542">
    <property type="entry name" value="METHYLTRANSFERASE"/>
    <property type="match status" value="1"/>
</dbReference>
<dbReference type="GO" id="GO:0052913">
    <property type="term" value="F:16S rRNA (guanine(966)-N(2))-methyltransferase activity"/>
    <property type="evidence" value="ECO:0007669"/>
    <property type="project" value="UniProtKB-EC"/>
</dbReference>
<dbReference type="Proteomes" id="UP000824504">
    <property type="component" value="Chromosome"/>
</dbReference>